<dbReference type="EMBL" id="MUYA01000008">
    <property type="protein sequence ID" value="OOR98874.1"/>
    <property type="molecule type" value="Genomic_DNA"/>
</dbReference>
<protein>
    <recommendedName>
        <fullName evidence="3">Host cell division inhibitor Icd-like protein</fullName>
    </recommendedName>
</protein>
<dbReference type="AlphaFoldDB" id="A0A1T0ARG9"/>
<evidence type="ECO:0000313" key="2">
    <source>
        <dbReference type="Proteomes" id="UP000190867"/>
    </source>
</evidence>
<proteinExistence type="predicted"/>
<dbReference type="Proteomes" id="UP000190867">
    <property type="component" value="Unassembled WGS sequence"/>
</dbReference>
<comment type="caution">
    <text evidence="1">The sequence shown here is derived from an EMBL/GenBank/DDBJ whole genome shotgun (WGS) entry which is preliminary data.</text>
</comment>
<evidence type="ECO:0000313" key="1">
    <source>
        <dbReference type="EMBL" id="OOR98874.1"/>
    </source>
</evidence>
<sequence>MNNTPLFNHFHLNLHQDENNSHKKPFTSGTISAKFCTAVLNQTAEPENSIQTKGEQHAQRAFFVRSFYTPQARPETLSGSECLSMVVRNGKGSPFADFPLVSVSQPVTHYRPNPEKFSGSPENLPKGLFTMIYKFLTLGERRLRITILANSQAEALSRIQFTQRPVLIARLPSKSEVVYA</sequence>
<gene>
    <name evidence="1" type="ORF">B0187_06320</name>
</gene>
<evidence type="ECO:0008006" key="3">
    <source>
        <dbReference type="Google" id="ProtNLM"/>
    </source>
</evidence>
<dbReference type="STRING" id="734.B0187_06320"/>
<keyword evidence="2" id="KW-1185">Reference proteome</keyword>
<name>A0A1T0ARG9_9PAST</name>
<organism evidence="1 2">
    <name type="scientific">Haemophilus paracuniculus</name>
    <dbReference type="NCBI Taxonomy" id="734"/>
    <lineage>
        <taxon>Bacteria</taxon>
        <taxon>Pseudomonadati</taxon>
        <taxon>Pseudomonadota</taxon>
        <taxon>Gammaproteobacteria</taxon>
        <taxon>Pasteurellales</taxon>
        <taxon>Pasteurellaceae</taxon>
        <taxon>Haemophilus</taxon>
    </lineage>
</organism>
<accession>A0A1T0ARG9</accession>
<dbReference type="RefSeq" id="WP_078237019.1">
    <property type="nucleotide sequence ID" value="NZ_MUYA01000008.1"/>
</dbReference>
<dbReference type="OrthoDB" id="5675328at2"/>
<reference evidence="1 2" key="1">
    <citation type="submission" date="2017-02" db="EMBL/GenBank/DDBJ databases">
        <title>Draft genome sequence of Haemophilus paracuniculus CCUG 43573 type strain.</title>
        <authorList>
            <person name="Engstrom-Jakobsson H."/>
            <person name="Salva-Serra F."/>
            <person name="Thorell K."/>
            <person name="Gonzales-Siles L."/>
            <person name="Karlsson R."/>
            <person name="Boulund F."/>
            <person name="Engstrand L."/>
            <person name="Kristiansson E."/>
            <person name="Moore E."/>
        </authorList>
    </citation>
    <scope>NUCLEOTIDE SEQUENCE [LARGE SCALE GENOMIC DNA]</scope>
    <source>
        <strain evidence="1 2">CCUG 43573</strain>
    </source>
</reference>